<dbReference type="Proteomes" id="UP000291343">
    <property type="component" value="Unassembled WGS sequence"/>
</dbReference>
<dbReference type="EMBL" id="QKKF02006553">
    <property type="protein sequence ID" value="RZF46296.1"/>
    <property type="molecule type" value="Genomic_DNA"/>
</dbReference>
<feature type="compositionally biased region" description="Basic and acidic residues" evidence="1">
    <location>
        <begin position="156"/>
        <end position="166"/>
    </location>
</feature>
<dbReference type="SMR" id="A0A482XK55"/>
<evidence type="ECO:0000313" key="3">
    <source>
        <dbReference type="Proteomes" id="UP000291343"/>
    </source>
</evidence>
<feature type="region of interest" description="Disordered" evidence="1">
    <location>
        <begin position="436"/>
        <end position="467"/>
    </location>
</feature>
<reference evidence="2 3" key="1">
    <citation type="journal article" date="2017" name="Gigascience">
        <title>Genome sequence of the small brown planthopper, Laodelphax striatellus.</title>
        <authorList>
            <person name="Zhu J."/>
            <person name="Jiang F."/>
            <person name="Wang X."/>
            <person name="Yang P."/>
            <person name="Bao Y."/>
            <person name="Zhao W."/>
            <person name="Wang W."/>
            <person name="Lu H."/>
            <person name="Wang Q."/>
            <person name="Cui N."/>
            <person name="Li J."/>
            <person name="Chen X."/>
            <person name="Luo L."/>
            <person name="Yu J."/>
            <person name="Kang L."/>
            <person name="Cui F."/>
        </authorList>
    </citation>
    <scope>NUCLEOTIDE SEQUENCE [LARGE SCALE GENOMIC DNA]</scope>
    <source>
        <strain evidence="2">Lst14</strain>
    </source>
</reference>
<feature type="region of interest" description="Disordered" evidence="1">
    <location>
        <begin position="137"/>
        <end position="209"/>
    </location>
</feature>
<dbReference type="InParanoid" id="A0A482XK55"/>
<sequence>MDNYTSSRTDSLDNRTCCNSKTNLTANCSNSLKTPTHKRHTRSPIMVPLDYDIKKLPKVEKFVDIDKEPGELQDLIGALTPTEGSWESYKDFRNDYNRTKQRNIEHPRGYYSTPSEKINFTGGYAVKEHDDESMDVGDNIEKWKGEPVGVDMTGDGSEKDLTREEEGEKNDEEVGGDNDDDSKENEGEEEEVDLSDQFEDDKLEPPEFRDKFYKTKPYYKYLKYPQDAVAAASTENEKTPEVVNKDKDVQNITISYKPLNETKDVGFYRSPPLQAPLYNRPQPQFTRPYNDGGGGMYVFRKRSPFERNTRKIVLVNSPRKPKIIIRSGSCNGCMMPRNVIPVRKVGVPMYYYPKPPSHRFRQVYPPPKYYNKPLYSSQPFPGDPRFLPGEYRDNRFMTSAEFKGRFSNPGDFRGGGGSKFINSGDLKTIIDQNLQTSVAPPVGDPPKTIPNLSEPQKESQTRRQRHNPSVVIEDADPVRKEIHIVRDTPGGYDDTVIYHEKKYVPTDLEISASEAYRPDPFREVEDEYSERVERLNDLIDRETDRTSREIDREYDYWDDH</sequence>
<proteinExistence type="predicted"/>
<feature type="compositionally biased region" description="Acidic residues" evidence="1">
    <location>
        <begin position="167"/>
        <end position="202"/>
    </location>
</feature>
<comment type="caution">
    <text evidence="2">The sequence shown here is derived from an EMBL/GenBank/DDBJ whole genome shotgun (WGS) entry which is preliminary data.</text>
</comment>
<evidence type="ECO:0000313" key="2">
    <source>
        <dbReference type="EMBL" id="RZF46296.1"/>
    </source>
</evidence>
<gene>
    <name evidence="2" type="ORF">LSTR_LSTR011785</name>
</gene>
<dbReference type="AlphaFoldDB" id="A0A482XK55"/>
<evidence type="ECO:0000256" key="1">
    <source>
        <dbReference type="SAM" id="MobiDB-lite"/>
    </source>
</evidence>
<keyword evidence="3" id="KW-1185">Reference proteome</keyword>
<organism evidence="2 3">
    <name type="scientific">Laodelphax striatellus</name>
    <name type="common">Small brown planthopper</name>
    <name type="synonym">Delphax striatella</name>
    <dbReference type="NCBI Taxonomy" id="195883"/>
    <lineage>
        <taxon>Eukaryota</taxon>
        <taxon>Metazoa</taxon>
        <taxon>Ecdysozoa</taxon>
        <taxon>Arthropoda</taxon>
        <taxon>Hexapoda</taxon>
        <taxon>Insecta</taxon>
        <taxon>Pterygota</taxon>
        <taxon>Neoptera</taxon>
        <taxon>Paraneoptera</taxon>
        <taxon>Hemiptera</taxon>
        <taxon>Auchenorrhyncha</taxon>
        <taxon>Fulgoroidea</taxon>
        <taxon>Delphacidae</taxon>
        <taxon>Criomorphinae</taxon>
        <taxon>Laodelphax</taxon>
    </lineage>
</organism>
<accession>A0A482XK55</accession>
<protein>
    <submittedName>
        <fullName evidence="2">Uncharacterized protein</fullName>
    </submittedName>
</protein>
<name>A0A482XK55_LAOST</name>